<name>A0A3T0HYG9_9BACI</name>
<dbReference type="InterPro" id="IPR001763">
    <property type="entry name" value="Rhodanese-like_dom"/>
</dbReference>
<dbReference type="SMART" id="SM00450">
    <property type="entry name" value="RHOD"/>
    <property type="match status" value="1"/>
</dbReference>
<dbReference type="InterPro" id="IPR036873">
    <property type="entry name" value="Rhodanese-like_dom_sf"/>
</dbReference>
<dbReference type="OrthoDB" id="9800872at2"/>
<organism evidence="2 3">
    <name type="scientific">Neobacillus mesonae</name>
    <dbReference type="NCBI Taxonomy" id="1193713"/>
    <lineage>
        <taxon>Bacteria</taxon>
        <taxon>Bacillati</taxon>
        <taxon>Bacillota</taxon>
        <taxon>Bacilli</taxon>
        <taxon>Bacillales</taxon>
        <taxon>Bacillaceae</taxon>
        <taxon>Neobacillus</taxon>
    </lineage>
</organism>
<dbReference type="Proteomes" id="UP000282892">
    <property type="component" value="Chromosome"/>
</dbReference>
<dbReference type="SUPFAM" id="SSF52821">
    <property type="entry name" value="Rhodanese/Cell cycle control phosphatase"/>
    <property type="match status" value="1"/>
</dbReference>
<evidence type="ECO:0000313" key="2">
    <source>
        <dbReference type="EMBL" id="AZU62200.1"/>
    </source>
</evidence>
<proteinExistence type="predicted"/>
<dbReference type="Gene3D" id="3.40.250.10">
    <property type="entry name" value="Rhodanese-like domain"/>
    <property type="match status" value="1"/>
</dbReference>
<sequence length="99" mass="11077">MKQITAKEVEQRLDKGEELNIIDVREVAEVKTGKIPTAVNIPLGLVEFKMPDLDKKLPYIIVCRSGGRSSQATLFLESYGFDVTNMEGGMLAWEGELEF</sequence>
<gene>
    <name evidence="2" type="ORF">CHR53_13410</name>
</gene>
<keyword evidence="3" id="KW-1185">Reference proteome</keyword>
<feature type="domain" description="Rhodanese" evidence="1">
    <location>
        <begin position="15"/>
        <end position="98"/>
    </location>
</feature>
<reference evidence="2 3" key="1">
    <citation type="submission" date="2017-07" db="EMBL/GenBank/DDBJ databases">
        <title>The complete genome sequence of Bacillus mesonae strain H20-5, an efficient strain improving plant abiotic stress resistance.</title>
        <authorList>
            <person name="Kim S.Y."/>
            <person name="Song H."/>
            <person name="Sang M.K."/>
            <person name="Weon H.-Y."/>
            <person name="Song J."/>
        </authorList>
    </citation>
    <scope>NUCLEOTIDE SEQUENCE [LARGE SCALE GENOMIC DNA]</scope>
    <source>
        <strain evidence="2 3">H20-5</strain>
    </source>
</reference>
<dbReference type="PROSITE" id="PS50206">
    <property type="entry name" value="RHODANESE_3"/>
    <property type="match status" value="1"/>
</dbReference>
<accession>A0A3T0HYG9</accession>
<dbReference type="RefSeq" id="WP_066398878.1">
    <property type="nucleotide sequence ID" value="NZ_CP022572.1"/>
</dbReference>
<evidence type="ECO:0000313" key="3">
    <source>
        <dbReference type="Proteomes" id="UP000282892"/>
    </source>
</evidence>
<dbReference type="AlphaFoldDB" id="A0A3T0HYG9"/>
<protein>
    <submittedName>
        <fullName evidence="2">Rhodanese-like domain-containing protein</fullName>
    </submittedName>
</protein>
<dbReference type="Pfam" id="PF00581">
    <property type="entry name" value="Rhodanese"/>
    <property type="match status" value="1"/>
</dbReference>
<dbReference type="InterPro" id="IPR050229">
    <property type="entry name" value="GlpE_sulfurtransferase"/>
</dbReference>
<dbReference type="PANTHER" id="PTHR43031:SF17">
    <property type="entry name" value="SULFURTRANSFERASE YTWF-RELATED"/>
    <property type="match status" value="1"/>
</dbReference>
<dbReference type="EMBL" id="CP022572">
    <property type="protein sequence ID" value="AZU62200.1"/>
    <property type="molecule type" value="Genomic_DNA"/>
</dbReference>
<dbReference type="PANTHER" id="PTHR43031">
    <property type="entry name" value="FAD-DEPENDENT OXIDOREDUCTASE"/>
    <property type="match status" value="1"/>
</dbReference>
<dbReference type="CDD" id="cd00158">
    <property type="entry name" value="RHOD"/>
    <property type="match status" value="1"/>
</dbReference>
<evidence type="ECO:0000259" key="1">
    <source>
        <dbReference type="PROSITE" id="PS50206"/>
    </source>
</evidence>
<dbReference type="STRING" id="1193713.GCA_001636315_05119"/>
<dbReference type="KEGG" id="nmk:CHR53_13410"/>